<dbReference type="PRINTS" id="PR00413">
    <property type="entry name" value="HADHALOGNASE"/>
</dbReference>
<dbReference type="RefSeq" id="WP_044229853.1">
    <property type="nucleotide sequence ID" value="NZ_JBKAGJ010000038.1"/>
</dbReference>
<sequence>MIKMIVFDMAGTTVDEDNVVYKTLRDAVNATGGYKFSLQEVLASAAGKEKRDAIAGLLGSKGAVTGEQIDAAYQSFKTALETAYANLDVKPTIGATSFLKQLRSAGIKVVLNTGYNAATAQSLIDKMGWKAGEEYDLLVTADQVAQSRPAPDMIALAQSKLGIASAQQIVKVGDSAIDIEEGKNAACGYTVGVTTGAQTAAQISEAGPDFIIDRLEDLKLRLPLSL</sequence>
<reference evidence="1 2" key="1">
    <citation type="journal article" date="2014" name="Int. J. Syst. Evol. Microbiol.">
        <title>Phaeodactylibacter xiamenensis gen. nov., sp. nov., a member of the family Saprospiraceae isolated from the marine alga Phaeodactylum tricornutum.</title>
        <authorList>
            <person name="Chen Z.Jr."/>
            <person name="Lei X."/>
            <person name="Lai Q."/>
            <person name="Li Y."/>
            <person name="Zhang B."/>
            <person name="Zhang J."/>
            <person name="Zhang H."/>
            <person name="Yang L."/>
            <person name="Zheng W."/>
            <person name="Tian Y."/>
            <person name="Yu Z."/>
            <person name="Xu H.Jr."/>
            <person name="Zheng T."/>
        </authorList>
    </citation>
    <scope>NUCLEOTIDE SEQUENCE [LARGE SCALE GENOMIC DNA]</scope>
    <source>
        <strain evidence="1 2">KD52</strain>
    </source>
</reference>
<dbReference type="InterPro" id="IPR023214">
    <property type="entry name" value="HAD_sf"/>
</dbReference>
<dbReference type="Gene3D" id="3.40.50.1000">
    <property type="entry name" value="HAD superfamily/HAD-like"/>
    <property type="match status" value="1"/>
</dbReference>
<dbReference type="GO" id="GO:0005829">
    <property type="term" value="C:cytosol"/>
    <property type="evidence" value="ECO:0007669"/>
    <property type="project" value="TreeGrafter"/>
</dbReference>
<dbReference type="OrthoDB" id="5504491at2"/>
<dbReference type="GO" id="GO:0008967">
    <property type="term" value="F:phosphoglycolate phosphatase activity"/>
    <property type="evidence" value="ECO:0007669"/>
    <property type="project" value="TreeGrafter"/>
</dbReference>
<dbReference type="InterPro" id="IPR036412">
    <property type="entry name" value="HAD-like_sf"/>
</dbReference>
<gene>
    <name evidence="1" type="ORF">IX84_30555</name>
</gene>
<dbReference type="InterPro" id="IPR006439">
    <property type="entry name" value="HAD-SF_hydro_IA"/>
</dbReference>
<dbReference type="AlphaFoldDB" id="A0A098S1F3"/>
<keyword evidence="2" id="KW-1185">Reference proteome</keyword>
<dbReference type="SFLD" id="SFLDG01135">
    <property type="entry name" value="C1.5.6:_HAD__Beta-PGM__Phospha"/>
    <property type="match status" value="1"/>
</dbReference>
<protein>
    <submittedName>
        <fullName evidence="1">HAD family hydrolase</fullName>
    </submittedName>
</protein>
<keyword evidence="1" id="KW-0378">Hydrolase</keyword>
<dbReference type="PANTHER" id="PTHR43434:SF19">
    <property type="entry name" value="PHOSPHONOACETALDEHYDE HYDROLASE"/>
    <property type="match status" value="1"/>
</dbReference>
<dbReference type="Proteomes" id="UP000029736">
    <property type="component" value="Unassembled WGS sequence"/>
</dbReference>
<evidence type="ECO:0000313" key="1">
    <source>
        <dbReference type="EMBL" id="KGE84962.1"/>
    </source>
</evidence>
<dbReference type="Gene3D" id="1.10.150.240">
    <property type="entry name" value="Putative phosphatase, domain 2"/>
    <property type="match status" value="1"/>
</dbReference>
<dbReference type="InterPro" id="IPR023198">
    <property type="entry name" value="PGP-like_dom2"/>
</dbReference>
<dbReference type="InterPro" id="IPR022468">
    <property type="entry name" value="PhnX-like"/>
</dbReference>
<evidence type="ECO:0000313" key="2">
    <source>
        <dbReference type="Proteomes" id="UP000029736"/>
    </source>
</evidence>
<dbReference type="SUPFAM" id="SSF56784">
    <property type="entry name" value="HAD-like"/>
    <property type="match status" value="1"/>
</dbReference>
<accession>A0A098S1F3</accession>
<comment type="caution">
    <text evidence="1">The sequence shown here is derived from an EMBL/GenBank/DDBJ whole genome shotgun (WGS) entry which is preliminary data.</text>
</comment>
<organism evidence="1 2">
    <name type="scientific">Phaeodactylibacter xiamenensis</name>
    <dbReference type="NCBI Taxonomy" id="1524460"/>
    <lineage>
        <taxon>Bacteria</taxon>
        <taxon>Pseudomonadati</taxon>
        <taxon>Bacteroidota</taxon>
        <taxon>Saprospiria</taxon>
        <taxon>Saprospirales</taxon>
        <taxon>Haliscomenobacteraceae</taxon>
        <taxon>Phaeodactylibacter</taxon>
    </lineage>
</organism>
<dbReference type="NCBIfam" id="TIGR03351">
    <property type="entry name" value="PhnX-like"/>
    <property type="match status" value="1"/>
</dbReference>
<dbReference type="SFLD" id="SFLDG01129">
    <property type="entry name" value="C1.5:_HAD__Beta-PGM__Phosphata"/>
    <property type="match status" value="1"/>
</dbReference>
<dbReference type="PANTHER" id="PTHR43434">
    <property type="entry name" value="PHOSPHOGLYCOLATE PHOSPHATASE"/>
    <property type="match status" value="1"/>
</dbReference>
<proteinExistence type="predicted"/>
<dbReference type="STRING" id="1524460.IX84_30555"/>
<dbReference type="EMBL" id="JPOS01000098">
    <property type="protein sequence ID" value="KGE84962.1"/>
    <property type="molecule type" value="Genomic_DNA"/>
</dbReference>
<name>A0A098S1F3_9BACT</name>
<dbReference type="Pfam" id="PF00702">
    <property type="entry name" value="Hydrolase"/>
    <property type="match status" value="1"/>
</dbReference>
<dbReference type="GO" id="GO:0006281">
    <property type="term" value="P:DNA repair"/>
    <property type="evidence" value="ECO:0007669"/>
    <property type="project" value="TreeGrafter"/>
</dbReference>
<dbReference type="SFLD" id="SFLDS00003">
    <property type="entry name" value="Haloacid_Dehalogenase"/>
    <property type="match status" value="1"/>
</dbReference>
<dbReference type="InterPro" id="IPR050155">
    <property type="entry name" value="HAD-like_hydrolase_sf"/>
</dbReference>